<reference evidence="1 2" key="2">
    <citation type="journal article" date="2022" name="Mol. Ecol. Resour.">
        <title>The genomes of chicory, endive, great burdock and yacon provide insights into Asteraceae paleo-polyploidization history and plant inulin production.</title>
        <authorList>
            <person name="Fan W."/>
            <person name="Wang S."/>
            <person name="Wang H."/>
            <person name="Wang A."/>
            <person name="Jiang F."/>
            <person name="Liu H."/>
            <person name="Zhao H."/>
            <person name="Xu D."/>
            <person name="Zhang Y."/>
        </authorList>
    </citation>
    <scope>NUCLEOTIDE SEQUENCE [LARGE SCALE GENOMIC DNA]</scope>
    <source>
        <strain evidence="2">cv. Yunnan</strain>
        <tissue evidence="1">Leaves</tissue>
    </source>
</reference>
<evidence type="ECO:0000313" key="1">
    <source>
        <dbReference type="EMBL" id="KAI3804897.1"/>
    </source>
</evidence>
<evidence type="ECO:0000313" key="2">
    <source>
        <dbReference type="Proteomes" id="UP001056120"/>
    </source>
</evidence>
<reference evidence="2" key="1">
    <citation type="journal article" date="2022" name="Mol. Ecol. Resour.">
        <title>The genomes of chicory, endive, great burdock and yacon provide insights into Asteraceae palaeo-polyploidization history and plant inulin production.</title>
        <authorList>
            <person name="Fan W."/>
            <person name="Wang S."/>
            <person name="Wang H."/>
            <person name="Wang A."/>
            <person name="Jiang F."/>
            <person name="Liu H."/>
            <person name="Zhao H."/>
            <person name="Xu D."/>
            <person name="Zhang Y."/>
        </authorList>
    </citation>
    <scope>NUCLEOTIDE SEQUENCE [LARGE SCALE GENOMIC DNA]</scope>
    <source>
        <strain evidence="2">cv. Yunnan</strain>
    </source>
</reference>
<sequence length="670" mass="75120">MVSKSRYQTSACGMHEKNSHHHIHFLGPLMGNVSVREEKGKQFDQDEGFMECGHGQVQVSNTNIISSSSSYPAHMLPHHNASQAPISPPNQIMQVQRDEYKSVNQEKIIPAVISWIHGGTEVAIEGSWDNWRTRELLEGSGHDFSIVKVLDAGVYHYRFVVDGQWTYASDLPHEHDDLGNVFNVLDLKESYPENGGRDEDPECPSSPISSYNNAVFTLQDFGEKLPELPPLLQQIPLNQSSLSKNFQRALHKPLAANLNHLYVKRDSNNHPVVALSSSQRFRTKFVTTVLYKPFKKVRNVREEKGKQFDQDEGFMECGHGQVQVSNTNIISSSSSYPAHMLPHHNASQAPISPPNQIMQVQRDEYKSVNQEKIIPAVISWIHGGTEVAIEGSWDNWRTRELLEGSGHDFSIVKVLDAGVYHYRFVVDGQWTYASDLPHEHDDLGNVFNVLDLKESYPENGGRDEDPECPSSPISSYNNAVFTLQDFGEKLPELPPLLQQIPLNQSSLSKNFQRALHKPLAANLNHLYVKRDSNNHPVVALSSSQRFRTKFVTTVLYKPFKKDPISRSPVLKHRDGDPALLHPPISHPSVEISHSSQKILQIGLHFPLRLGPCGTKGHGAWGAVPVDTSLPPQPRPAGFHSVYPKLHSGEQSDKCVNFEDRLESSLAKGKL</sequence>
<keyword evidence="2" id="KW-1185">Reference proteome</keyword>
<protein>
    <submittedName>
        <fullName evidence="1">Uncharacterized protein</fullName>
    </submittedName>
</protein>
<organism evidence="1 2">
    <name type="scientific">Smallanthus sonchifolius</name>
    <dbReference type="NCBI Taxonomy" id="185202"/>
    <lineage>
        <taxon>Eukaryota</taxon>
        <taxon>Viridiplantae</taxon>
        <taxon>Streptophyta</taxon>
        <taxon>Embryophyta</taxon>
        <taxon>Tracheophyta</taxon>
        <taxon>Spermatophyta</taxon>
        <taxon>Magnoliopsida</taxon>
        <taxon>eudicotyledons</taxon>
        <taxon>Gunneridae</taxon>
        <taxon>Pentapetalae</taxon>
        <taxon>asterids</taxon>
        <taxon>campanulids</taxon>
        <taxon>Asterales</taxon>
        <taxon>Asteraceae</taxon>
        <taxon>Asteroideae</taxon>
        <taxon>Heliantheae alliance</taxon>
        <taxon>Millerieae</taxon>
        <taxon>Smallanthus</taxon>
    </lineage>
</organism>
<proteinExistence type="predicted"/>
<name>A0ACB9ICU2_9ASTR</name>
<accession>A0ACB9ICU2</accession>
<gene>
    <name evidence="1" type="ORF">L1987_26769</name>
</gene>
<dbReference type="Proteomes" id="UP001056120">
    <property type="component" value="Linkage Group LG09"/>
</dbReference>
<dbReference type="EMBL" id="CM042026">
    <property type="protein sequence ID" value="KAI3804897.1"/>
    <property type="molecule type" value="Genomic_DNA"/>
</dbReference>
<comment type="caution">
    <text evidence="1">The sequence shown here is derived from an EMBL/GenBank/DDBJ whole genome shotgun (WGS) entry which is preliminary data.</text>
</comment>